<gene>
    <name evidence="1" type="ORF">HH215_33375</name>
</gene>
<keyword evidence="2" id="KW-1185">Reference proteome</keyword>
<reference evidence="1 2" key="1">
    <citation type="submission" date="2020-04" db="EMBL/GenBank/DDBJ databases">
        <title>Genome sequencing of novel species.</title>
        <authorList>
            <person name="Heo J."/>
            <person name="Kim S.-J."/>
            <person name="Kim J.-S."/>
            <person name="Hong S.-B."/>
            <person name="Kwon S.-W."/>
        </authorList>
    </citation>
    <scope>NUCLEOTIDE SEQUENCE [LARGE SCALE GENOMIC DNA]</scope>
    <source>
        <strain evidence="1 2">MFER-1</strain>
    </source>
</reference>
<dbReference type="EMBL" id="CP051680">
    <property type="protein sequence ID" value="QJD87593.1"/>
    <property type="molecule type" value="Genomic_DNA"/>
</dbReference>
<evidence type="ECO:0000313" key="1">
    <source>
        <dbReference type="EMBL" id="QJD87593.1"/>
    </source>
</evidence>
<dbReference type="KEGG" id="cheb:HH215_33375"/>
<dbReference type="Proteomes" id="UP000502248">
    <property type="component" value="Chromosome"/>
</dbReference>
<sequence>MATKLIKGLTAAQKKELQRVCEDLFERYRYFKLVEAENDASGRLDLNESAYEIEQSERRKMLIQRLEQIVERLPLSEKDMIKLRYMDSDEARDYQIYQIELGIAEGTYTKIRTSAFFKLAGAFKLDFGADPIEVPNI</sequence>
<evidence type="ECO:0000313" key="2">
    <source>
        <dbReference type="Proteomes" id="UP000502248"/>
    </source>
</evidence>
<organism evidence="1 2">
    <name type="scientific">Cohnella herbarum</name>
    <dbReference type="NCBI Taxonomy" id="2728023"/>
    <lineage>
        <taxon>Bacteria</taxon>
        <taxon>Bacillati</taxon>
        <taxon>Bacillota</taxon>
        <taxon>Bacilli</taxon>
        <taxon>Bacillales</taxon>
        <taxon>Paenibacillaceae</taxon>
        <taxon>Cohnella</taxon>
    </lineage>
</organism>
<proteinExistence type="predicted"/>
<name>A0A7Z2ZPQ6_9BACL</name>
<dbReference type="AlphaFoldDB" id="A0A7Z2ZPQ6"/>
<protein>
    <recommendedName>
        <fullName evidence="3">ArpU family transcriptional regulator</fullName>
    </recommendedName>
</protein>
<accession>A0A7Z2ZPQ6</accession>
<dbReference type="RefSeq" id="WP_169283836.1">
    <property type="nucleotide sequence ID" value="NZ_CP051680.1"/>
</dbReference>
<evidence type="ECO:0008006" key="3">
    <source>
        <dbReference type="Google" id="ProtNLM"/>
    </source>
</evidence>